<organism evidence="1 2">
    <name type="scientific">Argiope bruennichi</name>
    <name type="common">Wasp spider</name>
    <name type="synonym">Aranea bruennichi</name>
    <dbReference type="NCBI Taxonomy" id="94029"/>
    <lineage>
        <taxon>Eukaryota</taxon>
        <taxon>Metazoa</taxon>
        <taxon>Ecdysozoa</taxon>
        <taxon>Arthropoda</taxon>
        <taxon>Chelicerata</taxon>
        <taxon>Arachnida</taxon>
        <taxon>Araneae</taxon>
        <taxon>Araneomorphae</taxon>
        <taxon>Entelegynae</taxon>
        <taxon>Araneoidea</taxon>
        <taxon>Araneidae</taxon>
        <taxon>Argiope</taxon>
    </lineage>
</organism>
<protein>
    <submittedName>
        <fullName evidence="1">Uncharacterized protein</fullName>
    </submittedName>
</protein>
<evidence type="ECO:0000313" key="2">
    <source>
        <dbReference type="Proteomes" id="UP000807504"/>
    </source>
</evidence>
<accession>A0A8T0FK17</accession>
<name>A0A8T0FK17_ARGBR</name>
<keyword evidence="2" id="KW-1185">Reference proteome</keyword>
<sequence>MGDSETGDRCSSSTDTISNINDVLNNKEKSVDDDRIDCSNSHYLDKIYEVAVRHVTELAESHLKEDKPHFIARFSEIFKNVIEENVTVKGLPWILNKEKLTTDEKQEQKQETTDALLSRLSKTLEKTAEKRKATPQNCCRIYGLQSKYERQNLKRARIEPSITLPSVSSSSKSSIQDHSKELLAVYKNIELAQQQIAKQEEQLCVVQKQVEFAKHIAKQHDAHSETLYDTGYISE</sequence>
<reference evidence="1" key="1">
    <citation type="journal article" date="2020" name="bioRxiv">
        <title>Chromosome-level reference genome of the European wasp spider Argiope bruennichi: a resource for studies on range expansion and evolutionary adaptation.</title>
        <authorList>
            <person name="Sheffer M.M."/>
            <person name="Hoppe A."/>
            <person name="Krehenwinkel H."/>
            <person name="Uhl G."/>
            <person name="Kuss A.W."/>
            <person name="Jensen L."/>
            <person name="Jensen C."/>
            <person name="Gillespie R.G."/>
            <person name="Hoff K.J."/>
            <person name="Prost S."/>
        </authorList>
    </citation>
    <scope>NUCLEOTIDE SEQUENCE</scope>
</reference>
<proteinExistence type="predicted"/>
<reference evidence="1" key="2">
    <citation type="submission" date="2020-06" db="EMBL/GenBank/DDBJ databases">
        <authorList>
            <person name="Sheffer M."/>
        </authorList>
    </citation>
    <scope>NUCLEOTIDE SEQUENCE</scope>
</reference>
<evidence type="ECO:0000313" key="1">
    <source>
        <dbReference type="EMBL" id="KAF8789869.1"/>
    </source>
</evidence>
<comment type="caution">
    <text evidence="1">The sequence shown here is derived from an EMBL/GenBank/DDBJ whole genome shotgun (WGS) entry which is preliminary data.</text>
</comment>
<gene>
    <name evidence="1" type="ORF">HNY73_007778</name>
</gene>
<dbReference type="Proteomes" id="UP000807504">
    <property type="component" value="Unassembled WGS sequence"/>
</dbReference>
<dbReference type="AlphaFoldDB" id="A0A8T0FK17"/>
<dbReference type="EMBL" id="JABXBU010000012">
    <property type="protein sequence ID" value="KAF8789869.1"/>
    <property type="molecule type" value="Genomic_DNA"/>
</dbReference>